<dbReference type="EMBL" id="BARS01054131">
    <property type="protein sequence ID" value="GAG45892.1"/>
    <property type="molecule type" value="Genomic_DNA"/>
</dbReference>
<name>X0YF62_9ZZZZ</name>
<feature type="non-terminal residue" evidence="1">
    <location>
        <position position="50"/>
    </location>
</feature>
<dbReference type="AlphaFoldDB" id="X0YF62"/>
<proteinExistence type="predicted"/>
<sequence>MGRYGTHPAAGLLVALGVCLAATAPLTAAPPVTDESTQQAIEGGVAWLDS</sequence>
<protein>
    <submittedName>
        <fullName evidence="1">Uncharacterized protein</fullName>
    </submittedName>
</protein>
<accession>X0YF62</accession>
<evidence type="ECO:0000313" key="1">
    <source>
        <dbReference type="EMBL" id="GAG45892.1"/>
    </source>
</evidence>
<gene>
    <name evidence="1" type="ORF">S01H1_80199</name>
</gene>
<organism evidence="1">
    <name type="scientific">marine sediment metagenome</name>
    <dbReference type="NCBI Taxonomy" id="412755"/>
    <lineage>
        <taxon>unclassified sequences</taxon>
        <taxon>metagenomes</taxon>
        <taxon>ecological metagenomes</taxon>
    </lineage>
</organism>
<comment type="caution">
    <text evidence="1">The sequence shown here is derived from an EMBL/GenBank/DDBJ whole genome shotgun (WGS) entry which is preliminary data.</text>
</comment>
<reference evidence="1" key="1">
    <citation type="journal article" date="2014" name="Front. Microbiol.">
        <title>High frequency of phylogenetically diverse reductive dehalogenase-homologous genes in deep subseafloor sedimentary metagenomes.</title>
        <authorList>
            <person name="Kawai M."/>
            <person name="Futagami T."/>
            <person name="Toyoda A."/>
            <person name="Takaki Y."/>
            <person name="Nishi S."/>
            <person name="Hori S."/>
            <person name="Arai W."/>
            <person name="Tsubouchi T."/>
            <person name="Morono Y."/>
            <person name="Uchiyama I."/>
            <person name="Ito T."/>
            <person name="Fujiyama A."/>
            <person name="Inagaki F."/>
            <person name="Takami H."/>
        </authorList>
    </citation>
    <scope>NUCLEOTIDE SEQUENCE</scope>
    <source>
        <strain evidence="1">Expedition CK06-06</strain>
    </source>
</reference>